<evidence type="ECO:0000313" key="10">
    <source>
        <dbReference type="Proteomes" id="UP001565927"/>
    </source>
</evidence>
<accession>A0ABV4H190</accession>
<evidence type="ECO:0000256" key="5">
    <source>
        <dbReference type="ARBA" id="ARBA00023065"/>
    </source>
</evidence>
<dbReference type="HAMAP" id="MF_01521">
    <property type="entry name" value="MntP_pump"/>
    <property type="match status" value="1"/>
</dbReference>
<organism evidence="9 10">
    <name type="scientific">Kineococcus halophytocola</name>
    <dbReference type="NCBI Taxonomy" id="3234027"/>
    <lineage>
        <taxon>Bacteria</taxon>
        <taxon>Bacillati</taxon>
        <taxon>Actinomycetota</taxon>
        <taxon>Actinomycetes</taxon>
        <taxon>Kineosporiales</taxon>
        <taxon>Kineosporiaceae</taxon>
        <taxon>Kineococcus</taxon>
    </lineage>
</organism>
<dbReference type="EMBL" id="JBGFTU010000009">
    <property type="protein sequence ID" value="MEZ0165084.1"/>
    <property type="molecule type" value="Genomic_DNA"/>
</dbReference>
<evidence type="ECO:0000256" key="6">
    <source>
        <dbReference type="ARBA" id="ARBA00023136"/>
    </source>
</evidence>
<protein>
    <recommendedName>
        <fullName evidence="8">Putative manganese efflux pump MntP</fullName>
    </recommendedName>
</protein>
<evidence type="ECO:0000256" key="4">
    <source>
        <dbReference type="ARBA" id="ARBA00022989"/>
    </source>
</evidence>
<evidence type="ECO:0000256" key="3">
    <source>
        <dbReference type="ARBA" id="ARBA00022692"/>
    </source>
</evidence>
<dbReference type="PANTHER" id="PTHR35529:SF1">
    <property type="entry name" value="MANGANESE EFFLUX PUMP MNTP-RELATED"/>
    <property type="match status" value="1"/>
</dbReference>
<evidence type="ECO:0000313" key="9">
    <source>
        <dbReference type="EMBL" id="MEZ0165084.1"/>
    </source>
</evidence>
<dbReference type="Proteomes" id="UP001565927">
    <property type="component" value="Unassembled WGS sequence"/>
</dbReference>
<keyword evidence="2 8" id="KW-1003">Cell membrane</keyword>
<keyword evidence="1 8" id="KW-0813">Transport</keyword>
<evidence type="ECO:0000256" key="1">
    <source>
        <dbReference type="ARBA" id="ARBA00022448"/>
    </source>
</evidence>
<feature type="transmembrane region" description="Helical" evidence="8">
    <location>
        <begin position="35"/>
        <end position="57"/>
    </location>
</feature>
<evidence type="ECO:0000256" key="2">
    <source>
        <dbReference type="ARBA" id="ARBA00022475"/>
    </source>
</evidence>
<dbReference type="InterPro" id="IPR022929">
    <property type="entry name" value="Put_MntP"/>
</dbReference>
<evidence type="ECO:0000256" key="7">
    <source>
        <dbReference type="ARBA" id="ARBA00023211"/>
    </source>
</evidence>
<keyword evidence="6 8" id="KW-0472">Membrane</keyword>
<comment type="function">
    <text evidence="8">Probably functions as a manganese efflux pump.</text>
</comment>
<gene>
    <name evidence="8" type="primary">mntP</name>
    <name evidence="9" type="ORF">AB2L27_09945</name>
</gene>
<dbReference type="RefSeq" id="WP_370441301.1">
    <property type="nucleotide sequence ID" value="NZ_JBGFTU010000009.1"/>
</dbReference>
<reference evidence="9 10" key="1">
    <citation type="submission" date="2024-07" db="EMBL/GenBank/DDBJ databases">
        <authorList>
            <person name="Thanompreechachai J."/>
            <person name="Duangmal K."/>
        </authorList>
    </citation>
    <scope>NUCLEOTIDE SEQUENCE [LARGE SCALE GENOMIC DNA]</scope>
    <source>
        <strain evidence="9 10">LSe6-4</strain>
    </source>
</reference>
<keyword evidence="10" id="KW-1185">Reference proteome</keyword>
<name>A0ABV4H190_9ACTN</name>
<comment type="similarity">
    <text evidence="8">Belongs to the MntP (TC 9.B.29) family.</text>
</comment>
<keyword evidence="3 8" id="KW-0812">Transmembrane</keyword>
<feature type="transmembrane region" description="Helical" evidence="8">
    <location>
        <begin position="141"/>
        <end position="161"/>
    </location>
</feature>
<comment type="subcellular location">
    <subcellularLocation>
        <location evidence="8">Cell membrane</location>
        <topology evidence="8">Multi-pass membrane protein</topology>
    </subcellularLocation>
</comment>
<feature type="transmembrane region" description="Helical" evidence="8">
    <location>
        <begin position="173"/>
        <end position="190"/>
    </location>
</feature>
<sequence length="196" mass="19960">MSLWTLFVIAVGVSADAFAVALGKGLHLRRLTARGTLSLALAFGLSQALMPVLGWALGRQFRGFVTAVDHWVAFGLLALIGGKMLWEAFTGSADDAADDADADAEDGDGVPLRQLLLLAVATSIDALAVGISFAFLDVAIVPAALAIGVTTALITAVGVVVGHRAGSRLGKPAEVLGGLVLIGIGVNIVLEHTGVL</sequence>
<keyword evidence="4 8" id="KW-1133">Transmembrane helix</keyword>
<proteinExistence type="inferred from homology"/>
<feature type="transmembrane region" description="Helical" evidence="8">
    <location>
        <begin position="115"/>
        <end position="135"/>
    </location>
</feature>
<dbReference type="InterPro" id="IPR003810">
    <property type="entry name" value="Mntp/YtaF"/>
</dbReference>
<comment type="caution">
    <text evidence="8">Lacks conserved residue(s) required for the propagation of feature annotation.</text>
</comment>
<dbReference type="Pfam" id="PF02659">
    <property type="entry name" value="Mntp"/>
    <property type="match status" value="1"/>
</dbReference>
<comment type="caution">
    <text evidence="9">The sequence shown here is derived from an EMBL/GenBank/DDBJ whole genome shotgun (WGS) entry which is preliminary data.</text>
</comment>
<keyword evidence="7 8" id="KW-0464">Manganese</keyword>
<evidence type="ECO:0000256" key="8">
    <source>
        <dbReference type="HAMAP-Rule" id="MF_01521"/>
    </source>
</evidence>
<dbReference type="PANTHER" id="PTHR35529">
    <property type="entry name" value="MANGANESE EFFLUX PUMP MNTP-RELATED"/>
    <property type="match status" value="1"/>
</dbReference>
<keyword evidence="5 8" id="KW-0406">Ion transport</keyword>